<dbReference type="GO" id="GO:0003697">
    <property type="term" value="F:single-stranded DNA binding"/>
    <property type="evidence" value="ECO:0007669"/>
    <property type="project" value="InterPro"/>
</dbReference>
<feature type="compositionally biased region" description="Basic and acidic residues" evidence="3">
    <location>
        <begin position="139"/>
        <end position="151"/>
    </location>
</feature>
<dbReference type="CDD" id="cd04496">
    <property type="entry name" value="SSB_OBF"/>
    <property type="match status" value="1"/>
</dbReference>
<reference evidence="4" key="1">
    <citation type="submission" date="2024-05" db="EMBL/GenBank/DDBJ databases">
        <authorList>
            <person name="Cai S.Y."/>
            <person name="Jin L.M."/>
            <person name="Li H.R."/>
        </authorList>
    </citation>
    <scope>NUCLEOTIDE SEQUENCE</scope>
    <source>
        <strain evidence="4">A5-74</strain>
    </source>
</reference>
<dbReference type="EMBL" id="CP159218">
    <property type="protein sequence ID" value="XCG65384.1"/>
    <property type="molecule type" value="Genomic_DNA"/>
</dbReference>
<dbReference type="InterPro" id="IPR000424">
    <property type="entry name" value="Primosome_PriB/ssb"/>
</dbReference>
<dbReference type="PROSITE" id="PS50935">
    <property type="entry name" value="SSB"/>
    <property type="match status" value="1"/>
</dbReference>
<keyword evidence="1 2" id="KW-0238">DNA-binding</keyword>
<evidence type="ECO:0000256" key="2">
    <source>
        <dbReference type="PROSITE-ProRule" id="PRU00252"/>
    </source>
</evidence>
<organism evidence="4">
    <name type="scientific">Nakamurella sp. A5-74</name>
    <dbReference type="NCBI Taxonomy" id="3158264"/>
    <lineage>
        <taxon>Bacteria</taxon>
        <taxon>Bacillati</taxon>
        <taxon>Actinomycetota</taxon>
        <taxon>Actinomycetes</taxon>
        <taxon>Nakamurellales</taxon>
        <taxon>Nakamurellaceae</taxon>
        <taxon>Nakamurella</taxon>
    </lineage>
</organism>
<evidence type="ECO:0000256" key="3">
    <source>
        <dbReference type="SAM" id="MobiDB-lite"/>
    </source>
</evidence>
<evidence type="ECO:0000313" key="4">
    <source>
        <dbReference type="EMBL" id="XCG65384.1"/>
    </source>
</evidence>
<gene>
    <name evidence="4" type="ORF">ABLG96_08925</name>
</gene>
<dbReference type="AlphaFoldDB" id="A0AAU8DTB5"/>
<proteinExistence type="predicted"/>
<name>A0AAU8DTB5_9ACTN</name>
<dbReference type="Pfam" id="PF00436">
    <property type="entry name" value="SSB"/>
    <property type="match status" value="1"/>
</dbReference>
<accession>A0AAU8DTB5</accession>
<evidence type="ECO:0000256" key="1">
    <source>
        <dbReference type="ARBA" id="ARBA00023125"/>
    </source>
</evidence>
<feature type="region of interest" description="Disordered" evidence="3">
    <location>
        <begin position="139"/>
        <end position="160"/>
    </location>
</feature>
<dbReference type="SUPFAM" id="SSF50249">
    <property type="entry name" value="Nucleic acid-binding proteins"/>
    <property type="match status" value="1"/>
</dbReference>
<sequence>MRQQATAWVIGHVATPVETHGDGNAQRTKFRVLINSRYFDRNSQTWVEREATGTEVTCWGELARNVAGSVHLGDPVIVHGRLEENRWVDREGAKRKSVQLIAELVAHDLNRGTAAFAKSAAAVARSGIGDLDTEASHADGLDHDGILDPRAEPVPAGAPF</sequence>
<dbReference type="Gene3D" id="2.40.50.140">
    <property type="entry name" value="Nucleic acid-binding proteins"/>
    <property type="match status" value="1"/>
</dbReference>
<protein>
    <submittedName>
        <fullName evidence="4">Single-stranded DNA-binding protein</fullName>
    </submittedName>
</protein>
<dbReference type="InterPro" id="IPR012340">
    <property type="entry name" value="NA-bd_OB-fold"/>
</dbReference>
<dbReference type="RefSeq" id="WP_353650989.1">
    <property type="nucleotide sequence ID" value="NZ_CP159218.1"/>
</dbReference>